<dbReference type="PROSITE" id="PS51186">
    <property type="entry name" value="GNAT"/>
    <property type="match status" value="1"/>
</dbReference>
<dbReference type="Proteomes" id="UP000005356">
    <property type="component" value="Unassembled WGS sequence"/>
</dbReference>
<evidence type="ECO:0000313" key="3">
    <source>
        <dbReference type="Proteomes" id="UP000005356"/>
    </source>
</evidence>
<feature type="domain" description="N-acetyltransferase" evidence="1">
    <location>
        <begin position="15"/>
        <end position="168"/>
    </location>
</feature>
<dbReference type="EMBL" id="AEUU02000001">
    <property type="protein sequence ID" value="EGJ27783.1"/>
    <property type="molecule type" value="Genomic_DNA"/>
</dbReference>
<name>A0ABN0CWV7_STRPO</name>
<dbReference type="PANTHER" id="PTHR43617">
    <property type="entry name" value="L-AMINO ACID N-ACETYLTRANSFERASE"/>
    <property type="match status" value="1"/>
</dbReference>
<evidence type="ECO:0000313" key="2">
    <source>
        <dbReference type="EMBL" id="EGJ27783.1"/>
    </source>
</evidence>
<protein>
    <submittedName>
        <fullName evidence="2">Acetyltransferase, GNAT family</fullName>
    </submittedName>
</protein>
<organism evidence="2 3">
    <name type="scientific">Streptococcus porcinus str. Jelinkova 176</name>
    <dbReference type="NCBI Taxonomy" id="873448"/>
    <lineage>
        <taxon>Bacteria</taxon>
        <taxon>Bacillati</taxon>
        <taxon>Bacillota</taxon>
        <taxon>Bacilli</taxon>
        <taxon>Lactobacillales</taxon>
        <taxon>Streptococcaceae</taxon>
        <taxon>Streptococcus</taxon>
    </lineage>
</organism>
<dbReference type="InterPro" id="IPR000182">
    <property type="entry name" value="GNAT_dom"/>
</dbReference>
<reference evidence="2 3" key="1">
    <citation type="journal article" date="2014" name="Int. J. Syst. Evol. Microbiol.">
        <title>Phylogenomics and the dynamic genome evolution of the genus Streptococcus.</title>
        <authorList>
            <consortium name="The Broad Institute Genome Sequencing Platform"/>
            <person name="Richards V.P."/>
            <person name="Palmer S.R."/>
            <person name="Pavinski Bitar P.D."/>
            <person name="Qin X."/>
            <person name="Weinstock G.M."/>
            <person name="Highlander S.K."/>
            <person name="Town C.D."/>
            <person name="Burne R.A."/>
            <person name="Stanhope M.J."/>
        </authorList>
    </citation>
    <scope>NUCLEOTIDE SEQUENCE [LARGE SCALE GENOMIC DNA]</scope>
    <source>
        <strain evidence="2 3">Jelinkova 176</strain>
    </source>
</reference>
<dbReference type="InterPro" id="IPR050276">
    <property type="entry name" value="MshD_Acetyltransferase"/>
</dbReference>
<proteinExistence type="predicted"/>
<dbReference type="InterPro" id="IPR016181">
    <property type="entry name" value="Acyl_CoA_acyltransferase"/>
</dbReference>
<accession>A0ABN0CWV7</accession>
<keyword evidence="3" id="KW-1185">Reference proteome</keyword>
<comment type="caution">
    <text evidence="2">The sequence shown here is derived from an EMBL/GenBank/DDBJ whole genome shotgun (WGS) entry which is preliminary data.</text>
</comment>
<dbReference type="Pfam" id="PF00583">
    <property type="entry name" value="Acetyltransf_1"/>
    <property type="match status" value="1"/>
</dbReference>
<dbReference type="Gene3D" id="3.40.630.30">
    <property type="match status" value="1"/>
</dbReference>
<gene>
    <name evidence="2" type="ORF">STRPO_0181</name>
</gene>
<sequence>MLSGMGCASHIERTAMIRLAERRDLSAIEKLLREISQVHHEVRPDLFKPASLKFSLEDLVELLGNPRKPIFVYEEEGKVLGHLFLEFKVSDNSVRYPKKSLYIEDLCLAQEARHQGIGQKLLQFAEKYGRDHGAYNVTLNVWHANQNAYHFYDKAGFTPQQIQMEKIL</sequence>
<dbReference type="SUPFAM" id="SSF55729">
    <property type="entry name" value="Acyl-CoA N-acyltransferases (Nat)"/>
    <property type="match status" value="1"/>
</dbReference>
<evidence type="ECO:0000259" key="1">
    <source>
        <dbReference type="PROSITE" id="PS51186"/>
    </source>
</evidence>
<dbReference type="CDD" id="cd04301">
    <property type="entry name" value="NAT_SF"/>
    <property type="match status" value="1"/>
</dbReference>